<dbReference type="GO" id="GO:0004527">
    <property type="term" value="F:exonuclease activity"/>
    <property type="evidence" value="ECO:0007669"/>
    <property type="project" value="UniProtKB-KW"/>
</dbReference>
<name>A0ABZ1CJE5_9PROT</name>
<dbReference type="InterPro" id="IPR012337">
    <property type="entry name" value="RNaseH-like_sf"/>
</dbReference>
<dbReference type="Gene3D" id="3.30.420.10">
    <property type="entry name" value="Ribonuclease H-like superfamily/Ribonuclease H"/>
    <property type="match status" value="1"/>
</dbReference>
<sequence length="229" mass="25030">MIWRFRPRPALDTTLAARLQEVTARPVREQGLNEDWIVVDVETGGLNPRVDPLLAIGAVRVTGGAIAVTPACELRLRQHEATTGDNILVHGITTGEQLAGAEPAAALLDWLAFAGGRPRLAYHAAFDRVALERASMAWLGLKDSAVWLDLALLAPLLLPTGPGFNRPLDDWLAHFGIPVYQRHGALADAYATAQLWLALLPLAHARGLTQLRQLLRFCRQARWLKSAPV</sequence>
<dbReference type="InterPro" id="IPR036397">
    <property type="entry name" value="RNaseH_sf"/>
</dbReference>
<feature type="domain" description="Exonuclease" evidence="1">
    <location>
        <begin position="35"/>
        <end position="205"/>
    </location>
</feature>
<dbReference type="InterPro" id="IPR013520">
    <property type="entry name" value="Ribonucl_H"/>
</dbReference>
<gene>
    <name evidence="2" type="ORF">VA613_00520</name>
</gene>
<keyword evidence="2" id="KW-0378">Hydrolase</keyword>
<proteinExistence type="predicted"/>
<evidence type="ECO:0000313" key="3">
    <source>
        <dbReference type="Proteomes" id="UP001334732"/>
    </source>
</evidence>
<dbReference type="Proteomes" id="UP001334732">
    <property type="component" value="Chromosome"/>
</dbReference>
<dbReference type="RefSeq" id="WP_324779913.1">
    <property type="nucleotide sequence ID" value="NZ_CP141769.1"/>
</dbReference>
<keyword evidence="2" id="KW-0269">Exonuclease</keyword>
<protein>
    <submittedName>
        <fullName evidence="2">3'-5' exonuclease</fullName>
    </submittedName>
</protein>
<dbReference type="EMBL" id="CP141769">
    <property type="protein sequence ID" value="WRS39382.1"/>
    <property type="molecule type" value="Genomic_DNA"/>
</dbReference>
<reference evidence="2 3" key="1">
    <citation type="submission" date="2023-12" db="EMBL/GenBank/DDBJ databases">
        <title>Thiobacillus sedimentum sp. nov., a chemolithoautotrophic sulfur-oxidizing bacterium isolated from freshwater sediment.</title>
        <authorList>
            <person name="Luo J."/>
            <person name="Dai C."/>
        </authorList>
    </citation>
    <scope>NUCLEOTIDE SEQUENCE [LARGE SCALE GENOMIC DNA]</scope>
    <source>
        <strain evidence="2 3">SCUT-2</strain>
    </source>
</reference>
<dbReference type="CDD" id="cd06127">
    <property type="entry name" value="DEDDh"/>
    <property type="match status" value="1"/>
</dbReference>
<dbReference type="SUPFAM" id="SSF53098">
    <property type="entry name" value="Ribonuclease H-like"/>
    <property type="match status" value="1"/>
</dbReference>
<dbReference type="Pfam" id="PF00929">
    <property type="entry name" value="RNase_T"/>
    <property type="match status" value="1"/>
</dbReference>
<evidence type="ECO:0000259" key="1">
    <source>
        <dbReference type="SMART" id="SM00479"/>
    </source>
</evidence>
<keyword evidence="2" id="KW-0540">Nuclease</keyword>
<accession>A0ABZ1CJE5</accession>
<keyword evidence="3" id="KW-1185">Reference proteome</keyword>
<evidence type="ECO:0000313" key="2">
    <source>
        <dbReference type="EMBL" id="WRS39382.1"/>
    </source>
</evidence>
<dbReference type="SMART" id="SM00479">
    <property type="entry name" value="EXOIII"/>
    <property type="match status" value="1"/>
</dbReference>
<organism evidence="2 3">
    <name type="scientific">Thiobacillus sedimenti</name>
    <dbReference type="NCBI Taxonomy" id="3110231"/>
    <lineage>
        <taxon>Bacteria</taxon>
        <taxon>Pseudomonadati</taxon>
        <taxon>Pseudomonadota</taxon>
        <taxon>Betaproteobacteria</taxon>
        <taxon>Nitrosomonadales</taxon>
        <taxon>Thiobacillaceae</taxon>
        <taxon>Thiobacillus</taxon>
    </lineage>
</organism>